<proteinExistence type="predicted"/>
<name>A0A1B7MZ47_9AGAM</name>
<keyword evidence="3" id="KW-1185">Reference proteome</keyword>
<evidence type="ECO:0000313" key="2">
    <source>
        <dbReference type="EMBL" id="OAX37847.1"/>
    </source>
</evidence>
<dbReference type="Proteomes" id="UP000092154">
    <property type="component" value="Unassembled WGS sequence"/>
</dbReference>
<dbReference type="CDD" id="cd24163">
    <property type="entry name" value="RWDD2_C"/>
    <property type="match status" value="1"/>
</dbReference>
<dbReference type="EMBL" id="KV448327">
    <property type="protein sequence ID" value="OAX37847.1"/>
    <property type="molecule type" value="Genomic_DNA"/>
</dbReference>
<dbReference type="InterPro" id="IPR059181">
    <property type="entry name" value="RWDD2A-B_C"/>
</dbReference>
<dbReference type="InterPro" id="IPR010541">
    <property type="entry name" value="Prp3_C"/>
</dbReference>
<reference evidence="2 3" key="1">
    <citation type="submission" date="2016-06" db="EMBL/GenBank/DDBJ databases">
        <title>Comparative genomics of the ectomycorrhizal sister species Rhizopogon vinicolor and Rhizopogon vesiculosus (Basidiomycota: Boletales) reveals a divergence of the mating type B locus.</title>
        <authorList>
            <consortium name="DOE Joint Genome Institute"/>
            <person name="Mujic A.B."/>
            <person name="Kuo A."/>
            <person name="Tritt A."/>
            <person name="Lipzen A."/>
            <person name="Chen C."/>
            <person name="Johnson J."/>
            <person name="Sharma A."/>
            <person name="Barry K."/>
            <person name="Grigoriev I.V."/>
            <person name="Spatafora J.W."/>
        </authorList>
    </citation>
    <scope>NUCLEOTIDE SEQUENCE [LARGE SCALE GENOMIC DNA]</scope>
    <source>
        <strain evidence="2 3">AM-OR11-026</strain>
    </source>
</reference>
<dbReference type="PANTHER" id="PTHR15955">
    <property type="entry name" value="RWD DOMAIN CONTAINING PROTEIN 2"/>
    <property type="match status" value="1"/>
</dbReference>
<dbReference type="InterPro" id="IPR016135">
    <property type="entry name" value="UBQ-conjugating_enzyme/RWD"/>
</dbReference>
<organism evidence="2 3">
    <name type="scientific">Rhizopogon vinicolor AM-OR11-026</name>
    <dbReference type="NCBI Taxonomy" id="1314800"/>
    <lineage>
        <taxon>Eukaryota</taxon>
        <taxon>Fungi</taxon>
        <taxon>Dikarya</taxon>
        <taxon>Basidiomycota</taxon>
        <taxon>Agaricomycotina</taxon>
        <taxon>Agaricomycetes</taxon>
        <taxon>Agaricomycetidae</taxon>
        <taxon>Boletales</taxon>
        <taxon>Suillineae</taxon>
        <taxon>Rhizopogonaceae</taxon>
        <taxon>Rhizopogon</taxon>
    </lineage>
</organism>
<dbReference type="STRING" id="1314800.A0A1B7MZ47"/>
<dbReference type="Pfam" id="PF06544">
    <property type="entry name" value="Prp3_C"/>
    <property type="match status" value="1"/>
</dbReference>
<feature type="domain" description="Small nuclear ribonucleoprotein Prp3 C-terminal" evidence="1">
    <location>
        <begin position="172"/>
        <end position="231"/>
    </location>
</feature>
<sequence>MCLQRQLQELQLIQHSLLPGESFSFTLPPEDSRIWHSLLDSFSSTDATSASTIAIGPTSIPQAKFEVRVSDAQLRFEVHFPERYPEDTDIDNAQAPSVSVNGDDISREKHYKWRAFVQQKLSEVQGNDFPIYQLICMHLLPKIHEELSGIMDSPDEQDPKRPLETAYYHALLTSHHLVSPAKRRSLQRWSSELSICGFAKVGYPGVIYAQGAQENVEEFVSNIKSMQWLALKVRFVEPIDLGSDEHHQSWTEFQKVGEVVEEMKRWGRDRYITEMGIGSLGLK</sequence>
<dbReference type="AlphaFoldDB" id="A0A1B7MZ47"/>
<dbReference type="InterPro" id="IPR017359">
    <property type="entry name" value="Phi-like"/>
</dbReference>
<dbReference type="InParanoid" id="A0A1B7MZ47"/>
<accession>A0A1B7MZ47</accession>
<dbReference type="PANTHER" id="PTHR15955:SF8">
    <property type="entry name" value="RWD DOMAIN-CONTAINING PROTEIN 2B-RELATED"/>
    <property type="match status" value="1"/>
</dbReference>
<evidence type="ECO:0000313" key="3">
    <source>
        <dbReference type="Proteomes" id="UP000092154"/>
    </source>
</evidence>
<protein>
    <recommendedName>
        <fullName evidence="1">Small nuclear ribonucleoprotein Prp3 C-terminal domain-containing protein</fullName>
    </recommendedName>
</protein>
<gene>
    <name evidence="2" type="ORF">K503DRAFT_866591</name>
</gene>
<dbReference type="Gene3D" id="3.10.110.10">
    <property type="entry name" value="Ubiquitin Conjugating Enzyme"/>
    <property type="match status" value="1"/>
</dbReference>
<evidence type="ECO:0000259" key="1">
    <source>
        <dbReference type="Pfam" id="PF06544"/>
    </source>
</evidence>
<dbReference type="OrthoDB" id="432412at2759"/>